<keyword evidence="4" id="KW-0125">Carotenoid biosynthesis</keyword>
<dbReference type="GO" id="GO:0016020">
    <property type="term" value="C:membrane"/>
    <property type="evidence" value="ECO:0007669"/>
    <property type="project" value="UniProtKB-SubCell"/>
</dbReference>
<name>A0A4Y4D8S2_KOCVA</name>
<comment type="pathway">
    <text evidence="2">Carotenoid biosynthesis.</text>
</comment>
<dbReference type="NCBIfam" id="TIGR03462">
    <property type="entry name" value="CarR_dom_SF"/>
    <property type="match status" value="1"/>
</dbReference>
<dbReference type="STRING" id="1272.GCA_900014985_02214"/>
<keyword evidence="5 9" id="KW-1133">Transmembrane helix</keyword>
<dbReference type="GO" id="GO:0045436">
    <property type="term" value="F:lycopene beta cyclase activity"/>
    <property type="evidence" value="ECO:0007669"/>
    <property type="project" value="UniProtKB-ARBA"/>
</dbReference>
<keyword evidence="6 9" id="KW-0472">Membrane</keyword>
<reference evidence="11 12" key="1">
    <citation type="submission" date="2019-06" db="EMBL/GenBank/DDBJ databases">
        <title>Whole genome shotgun sequence of Kocuria varians NBRC 15358.</title>
        <authorList>
            <person name="Hosoyama A."/>
            <person name="Uohara A."/>
            <person name="Ohji S."/>
            <person name="Ichikawa N."/>
        </authorList>
    </citation>
    <scope>NUCLEOTIDE SEQUENCE [LARGE SCALE GENOMIC DNA]</scope>
    <source>
        <strain evidence="11 12">NBRC 15358</strain>
    </source>
</reference>
<feature type="compositionally biased region" description="Basic and acidic residues" evidence="8">
    <location>
        <begin position="126"/>
        <end position="137"/>
    </location>
</feature>
<evidence type="ECO:0000259" key="10">
    <source>
        <dbReference type="Pfam" id="PF18916"/>
    </source>
</evidence>
<evidence type="ECO:0000256" key="8">
    <source>
        <dbReference type="SAM" id="MobiDB-lite"/>
    </source>
</evidence>
<evidence type="ECO:0000256" key="1">
    <source>
        <dbReference type="ARBA" id="ARBA00004141"/>
    </source>
</evidence>
<keyword evidence="3 9" id="KW-0812">Transmembrane</keyword>
<dbReference type="InterPro" id="IPR017825">
    <property type="entry name" value="Lycopene_cyclase_dom"/>
</dbReference>
<evidence type="ECO:0000256" key="7">
    <source>
        <dbReference type="ARBA" id="ARBA00023235"/>
    </source>
</evidence>
<dbReference type="EMBL" id="BJNW01000024">
    <property type="protein sequence ID" value="GED00135.1"/>
    <property type="molecule type" value="Genomic_DNA"/>
</dbReference>
<evidence type="ECO:0000256" key="5">
    <source>
        <dbReference type="ARBA" id="ARBA00022989"/>
    </source>
</evidence>
<feature type="compositionally biased region" description="Low complexity" evidence="8">
    <location>
        <begin position="105"/>
        <end position="121"/>
    </location>
</feature>
<keyword evidence="12" id="KW-1185">Reference proteome</keyword>
<dbReference type="GO" id="GO:0016117">
    <property type="term" value="P:carotenoid biosynthetic process"/>
    <property type="evidence" value="ECO:0007669"/>
    <property type="project" value="UniProtKB-KW"/>
</dbReference>
<sequence>MNAIFLGIAAVVLLAAVLLRRPRRLFWGALAAAAVLLVTLTAVFDNVMIASGIMAYTEHNISGVQVGLAPLEDFAYPVAGVLLLPALWLLLGSRVQEEADEAGDPAEGALPGAGLPASGLPNGRTPDARTSEGRRPTNETGGRSC</sequence>
<dbReference type="Pfam" id="PF18916">
    <property type="entry name" value="Lycopene_cyc"/>
    <property type="match status" value="1"/>
</dbReference>
<proteinExistence type="predicted"/>
<evidence type="ECO:0000256" key="4">
    <source>
        <dbReference type="ARBA" id="ARBA00022746"/>
    </source>
</evidence>
<comment type="subcellular location">
    <subcellularLocation>
        <location evidence="1">Membrane</location>
        <topology evidence="1">Multi-pass membrane protein</topology>
    </subcellularLocation>
</comment>
<feature type="domain" description="Lycopene cyclase" evidence="10">
    <location>
        <begin position="5"/>
        <end position="83"/>
    </location>
</feature>
<evidence type="ECO:0000256" key="2">
    <source>
        <dbReference type="ARBA" id="ARBA00004829"/>
    </source>
</evidence>
<dbReference type="AlphaFoldDB" id="A0A4Y4D8S2"/>
<feature type="transmembrane region" description="Helical" evidence="9">
    <location>
        <begin position="29"/>
        <end position="53"/>
    </location>
</feature>
<evidence type="ECO:0000256" key="6">
    <source>
        <dbReference type="ARBA" id="ARBA00023136"/>
    </source>
</evidence>
<feature type="region of interest" description="Disordered" evidence="8">
    <location>
        <begin position="100"/>
        <end position="145"/>
    </location>
</feature>
<evidence type="ECO:0000256" key="9">
    <source>
        <dbReference type="SAM" id="Phobius"/>
    </source>
</evidence>
<protein>
    <recommendedName>
        <fullName evidence="10">Lycopene cyclase domain-containing protein</fullName>
    </recommendedName>
</protein>
<evidence type="ECO:0000313" key="11">
    <source>
        <dbReference type="EMBL" id="GED00135.1"/>
    </source>
</evidence>
<gene>
    <name evidence="11" type="ORF">KVA01_22890</name>
</gene>
<accession>A0A4Y4D8S2</accession>
<evidence type="ECO:0000313" key="12">
    <source>
        <dbReference type="Proteomes" id="UP000315730"/>
    </source>
</evidence>
<organism evidence="11 12">
    <name type="scientific">Kocuria varians</name>
    <name type="common">Micrococcus varians</name>
    <dbReference type="NCBI Taxonomy" id="1272"/>
    <lineage>
        <taxon>Bacteria</taxon>
        <taxon>Bacillati</taxon>
        <taxon>Actinomycetota</taxon>
        <taxon>Actinomycetes</taxon>
        <taxon>Micrococcales</taxon>
        <taxon>Micrococcaceae</taxon>
        <taxon>Kocuria</taxon>
    </lineage>
</organism>
<keyword evidence="7" id="KW-0413">Isomerase</keyword>
<evidence type="ECO:0000256" key="3">
    <source>
        <dbReference type="ARBA" id="ARBA00022692"/>
    </source>
</evidence>
<dbReference type="Proteomes" id="UP000315730">
    <property type="component" value="Unassembled WGS sequence"/>
</dbReference>
<dbReference type="GO" id="GO:0016872">
    <property type="term" value="F:intramolecular lyase activity"/>
    <property type="evidence" value="ECO:0007669"/>
    <property type="project" value="InterPro"/>
</dbReference>
<feature type="transmembrane region" description="Helical" evidence="9">
    <location>
        <begin position="74"/>
        <end position="91"/>
    </location>
</feature>
<comment type="caution">
    <text evidence="11">The sequence shown here is derived from an EMBL/GenBank/DDBJ whole genome shotgun (WGS) entry which is preliminary data.</text>
</comment>